<feature type="non-terminal residue" evidence="1">
    <location>
        <position position="58"/>
    </location>
</feature>
<dbReference type="OrthoDB" id="45007at2759"/>
<organism evidence="1 2">
    <name type="scientific">Caligus rogercresseyi</name>
    <name type="common">Sea louse</name>
    <dbReference type="NCBI Taxonomy" id="217165"/>
    <lineage>
        <taxon>Eukaryota</taxon>
        <taxon>Metazoa</taxon>
        <taxon>Ecdysozoa</taxon>
        <taxon>Arthropoda</taxon>
        <taxon>Crustacea</taxon>
        <taxon>Multicrustacea</taxon>
        <taxon>Hexanauplia</taxon>
        <taxon>Copepoda</taxon>
        <taxon>Siphonostomatoida</taxon>
        <taxon>Caligidae</taxon>
        <taxon>Caligus</taxon>
    </lineage>
</organism>
<proteinExistence type="predicted"/>
<evidence type="ECO:0000313" key="1">
    <source>
        <dbReference type="EMBL" id="QQP55078.1"/>
    </source>
</evidence>
<evidence type="ECO:0000313" key="2">
    <source>
        <dbReference type="Proteomes" id="UP000595437"/>
    </source>
</evidence>
<dbReference type="AlphaFoldDB" id="A0A7T8KFQ4"/>
<name>A0A7T8KFQ4_CALRO</name>
<feature type="non-terminal residue" evidence="1">
    <location>
        <position position="1"/>
    </location>
</feature>
<accession>A0A7T8KFQ4</accession>
<keyword evidence="2" id="KW-1185">Reference proteome</keyword>
<protein>
    <submittedName>
        <fullName evidence="1">Metallophosphoesterase CSTP1</fullName>
    </submittedName>
</protein>
<reference evidence="2" key="1">
    <citation type="submission" date="2021-01" db="EMBL/GenBank/DDBJ databases">
        <title>Caligus Genome Assembly.</title>
        <authorList>
            <person name="Gallardo-Escarate C."/>
        </authorList>
    </citation>
    <scope>NUCLEOTIDE SEQUENCE [LARGE SCALE GENOMIC DNA]</scope>
</reference>
<dbReference type="Proteomes" id="UP000595437">
    <property type="component" value="Chromosome 5"/>
</dbReference>
<dbReference type="EMBL" id="CP045894">
    <property type="protein sequence ID" value="QQP55078.1"/>
    <property type="molecule type" value="Genomic_DNA"/>
</dbReference>
<sequence length="58" mass="6473">LRCRGFGYILWTLSSQCGGFYKEMELIVTSAVGCQIGDDGHGFRRVDVSKTGKITHDY</sequence>
<gene>
    <name evidence="1" type="ORF">FKW44_008139</name>
</gene>